<feature type="non-terminal residue" evidence="1">
    <location>
        <position position="23"/>
    </location>
</feature>
<dbReference type="AlphaFoldDB" id="A0A9P0CYS6"/>
<evidence type="ECO:0000313" key="2">
    <source>
        <dbReference type="Proteomes" id="UP001153636"/>
    </source>
</evidence>
<evidence type="ECO:0000313" key="1">
    <source>
        <dbReference type="EMBL" id="CAH1108938.1"/>
    </source>
</evidence>
<protein>
    <submittedName>
        <fullName evidence="1">Uncharacterized protein</fullName>
    </submittedName>
</protein>
<dbReference type="EMBL" id="OV651815">
    <property type="protein sequence ID" value="CAH1108938.1"/>
    <property type="molecule type" value="Genomic_DNA"/>
</dbReference>
<organism evidence="1 2">
    <name type="scientific">Psylliodes chrysocephalus</name>
    <dbReference type="NCBI Taxonomy" id="3402493"/>
    <lineage>
        <taxon>Eukaryota</taxon>
        <taxon>Metazoa</taxon>
        <taxon>Ecdysozoa</taxon>
        <taxon>Arthropoda</taxon>
        <taxon>Hexapoda</taxon>
        <taxon>Insecta</taxon>
        <taxon>Pterygota</taxon>
        <taxon>Neoptera</taxon>
        <taxon>Endopterygota</taxon>
        <taxon>Coleoptera</taxon>
        <taxon>Polyphaga</taxon>
        <taxon>Cucujiformia</taxon>
        <taxon>Chrysomeloidea</taxon>
        <taxon>Chrysomelidae</taxon>
        <taxon>Galerucinae</taxon>
        <taxon>Alticini</taxon>
        <taxon>Psylliodes</taxon>
    </lineage>
</organism>
<sequence>MENFFIIGFVKKSILDKKFCIVQ</sequence>
<keyword evidence="2" id="KW-1185">Reference proteome</keyword>
<name>A0A9P0CYS6_9CUCU</name>
<reference evidence="1" key="1">
    <citation type="submission" date="2022-01" db="EMBL/GenBank/DDBJ databases">
        <authorList>
            <person name="King R."/>
        </authorList>
    </citation>
    <scope>NUCLEOTIDE SEQUENCE</scope>
</reference>
<dbReference type="Proteomes" id="UP001153636">
    <property type="component" value="Chromosome 3"/>
</dbReference>
<dbReference type="OrthoDB" id="1884872at2759"/>
<accession>A0A9P0CYS6</accession>
<proteinExistence type="predicted"/>
<gene>
    <name evidence="1" type="ORF">PSYICH_LOCUS8495</name>
</gene>